<dbReference type="PANTHER" id="PTHR32438">
    <property type="entry name" value="4-ALPHA-GLUCANOTRANSFERASE DPE1, CHLOROPLASTIC/AMYLOPLASTIC"/>
    <property type="match status" value="1"/>
</dbReference>
<keyword evidence="12" id="KW-0413">Isomerase</keyword>
<evidence type="ECO:0000256" key="4">
    <source>
        <dbReference type="ARBA" id="ARBA00020295"/>
    </source>
</evidence>
<evidence type="ECO:0000256" key="8">
    <source>
        <dbReference type="ARBA" id="ARBA00031423"/>
    </source>
</evidence>
<organism evidence="12 13">
    <name type="scientific">Dongia soli</name>
    <dbReference type="NCBI Taxonomy" id="600628"/>
    <lineage>
        <taxon>Bacteria</taxon>
        <taxon>Pseudomonadati</taxon>
        <taxon>Pseudomonadota</taxon>
        <taxon>Alphaproteobacteria</taxon>
        <taxon>Rhodospirillales</taxon>
        <taxon>Dongiaceae</taxon>
        <taxon>Dongia</taxon>
    </lineage>
</organism>
<comment type="caution">
    <text evidence="12">The sequence shown here is derived from an EMBL/GenBank/DDBJ whole genome shotgun (WGS) entry which is preliminary data.</text>
</comment>
<dbReference type="PANTHER" id="PTHR32438:SF5">
    <property type="entry name" value="4-ALPHA-GLUCANOTRANSFERASE DPE1, CHLOROPLASTIC_AMYLOPLASTIC"/>
    <property type="match status" value="1"/>
</dbReference>
<dbReference type="CDD" id="cd11336">
    <property type="entry name" value="AmyAc_MTSase"/>
    <property type="match status" value="1"/>
</dbReference>
<proteinExistence type="inferred from homology"/>
<feature type="domain" description="Glycosyl hydrolase family 13 catalytic" evidence="11">
    <location>
        <begin position="705"/>
        <end position="1218"/>
    </location>
</feature>
<comment type="similarity">
    <text evidence="2 10">Belongs to the disproportionating enzyme family.</text>
</comment>
<dbReference type="GO" id="GO:0047470">
    <property type="term" value="F:(1,4)-alpha-D-glucan 1-alpha-D-glucosylmutase activity"/>
    <property type="evidence" value="ECO:0007669"/>
    <property type="project" value="UniProtKB-EC"/>
</dbReference>
<dbReference type="InterPro" id="IPR012767">
    <property type="entry name" value="Trehalose_TreY"/>
</dbReference>
<evidence type="ECO:0000259" key="11">
    <source>
        <dbReference type="SMART" id="SM00642"/>
    </source>
</evidence>
<keyword evidence="13" id="KW-1185">Reference proteome</keyword>
<evidence type="ECO:0000256" key="6">
    <source>
        <dbReference type="ARBA" id="ARBA00022679"/>
    </source>
</evidence>
<dbReference type="InterPro" id="IPR017853">
    <property type="entry name" value="GH"/>
</dbReference>
<evidence type="ECO:0000256" key="1">
    <source>
        <dbReference type="ARBA" id="ARBA00000439"/>
    </source>
</evidence>
<dbReference type="RefSeq" id="WP_320506689.1">
    <property type="nucleotide sequence ID" value="NZ_JAXCLW010000001.1"/>
</dbReference>
<dbReference type="InterPro" id="IPR003385">
    <property type="entry name" value="Glyco_hydro_77"/>
</dbReference>
<dbReference type="SMART" id="SM00642">
    <property type="entry name" value="Aamy"/>
    <property type="match status" value="1"/>
</dbReference>
<dbReference type="Proteomes" id="UP001279642">
    <property type="component" value="Unassembled WGS sequence"/>
</dbReference>
<keyword evidence="5 10" id="KW-0328">Glycosyltransferase</keyword>
<dbReference type="EMBL" id="JAXCLW010000001">
    <property type="protein sequence ID" value="MDY0881631.1"/>
    <property type="molecule type" value="Genomic_DNA"/>
</dbReference>
<keyword evidence="6 10" id="KW-0808">Transferase</keyword>
<accession>A0ABU5E6Z9</accession>
<evidence type="ECO:0000256" key="9">
    <source>
        <dbReference type="ARBA" id="ARBA00031501"/>
    </source>
</evidence>
<dbReference type="NCBIfam" id="TIGR00217">
    <property type="entry name" value="malQ"/>
    <property type="match status" value="1"/>
</dbReference>
<evidence type="ECO:0000256" key="3">
    <source>
        <dbReference type="ARBA" id="ARBA00012560"/>
    </source>
</evidence>
<dbReference type="NCBIfam" id="TIGR02401">
    <property type="entry name" value="trehalose_TreY"/>
    <property type="match status" value="1"/>
</dbReference>
<dbReference type="Pfam" id="PF00128">
    <property type="entry name" value="Alpha-amylase"/>
    <property type="match status" value="1"/>
</dbReference>
<evidence type="ECO:0000313" key="13">
    <source>
        <dbReference type="Proteomes" id="UP001279642"/>
    </source>
</evidence>
<dbReference type="EC" id="2.4.1.25" evidence="3 10"/>
<dbReference type="Pfam" id="PF02446">
    <property type="entry name" value="Glyco_hydro_77"/>
    <property type="match status" value="1"/>
</dbReference>
<reference evidence="12 13" key="1">
    <citation type="journal article" date="2016" name="Antonie Van Leeuwenhoek">
        <title>Dongia soli sp. nov., isolated from soil from Dokdo, Korea.</title>
        <authorList>
            <person name="Kim D.U."/>
            <person name="Lee H."/>
            <person name="Kim H."/>
            <person name="Kim S.G."/>
            <person name="Ka J.O."/>
        </authorList>
    </citation>
    <scope>NUCLEOTIDE SEQUENCE [LARGE SCALE GENOMIC DNA]</scope>
    <source>
        <strain evidence="12 13">D78</strain>
    </source>
</reference>
<gene>
    <name evidence="12" type="primary">treY</name>
    <name evidence="12" type="ORF">SMD27_02125</name>
</gene>
<comment type="catalytic activity">
    <reaction evidence="1 10">
        <text>Transfers a segment of a (1-&gt;4)-alpha-D-glucan to a new position in an acceptor, which may be glucose or a (1-&gt;4)-alpha-D-glucan.</text>
        <dbReference type="EC" id="2.4.1.25"/>
    </reaction>
</comment>
<protein>
    <recommendedName>
        <fullName evidence="4 10">4-alpha-glucanotransferase</fullName>
        <ecNumber evidence="3 10">2.4.1.25</ecNumber>
    </recommendedName>
    <alternativeName>
        <fullName evidence="8 10">Amylomaltase</fullName>
    </alternativeName>
    <alternativeName>
        <fullName evidence="9 10">Disproportionating enzyme</fullName>
    </alternativeName>
</protein>
<evidence type="ECO:0000313" key="12">
    <source>
        <dbReference type="EMBL" id="MDY0881631.1"/>
    </source>
</evidence>
<keyword evidence="7 10" id="KW-0119">Carbohydrate metabolism</keyword>
<evidence type="ECO:0000256" key="2">
    <source>
        <dbReference type="ARBA" id="ARBA00005684"/>
    </source>
</evidence>
<dbReference type="SUPFAM" id="SSF51445">
    <property type="entry name" value="(Trans)glycosidases"/>
    <property type="match status" value="2"/>
</dbReference>
<evidence type="ECO:0000256" key="5">
    <source>
        <dbReference type="ARBA" id="ARBA00022676"/>
    </source>
</evidence>
<evidence type="ECO:0000256" key="7">
    <source>
        <dbReference type="ARBA" id="ARBA00023277"/>
    </source>
</evidence>
<dbReference type="InterPro" id="IPR006047">
    <property type="entry name" value="GH13_cat_dom"/>
</dbReference>
<sequence length="1662" mass="188193">MTSPDHLDQICLQHGIQRRYQDHSGNLKEVSEQTLGRLAERLSATEATGSRPIILQHERGELGHIRLEQQKLPLTPLRWEIETEDGDHLSGDVELVDGIVTIPCQLPFGDHRLTIFTRDDDMPVTALPVIVAPQRCFLPPALSGTGRLWGISVQLFALRSQRNWGIGDFTDLADLIGYAAASGAATIGLNPLHALFPDHPDWASPYAPSSRHFLNTIYIDPEAMPEFAECDLARGLRNEPAFERKLQRLRAEPLVDYAGVTAVKQEILELLFHHFREHHLGKSDPFGREFRAFQHRHGQALRDFATFHALQEYIRKNAAQRLSWHDWPEQFHDPDGEAVRAFARDHAPRIEFFEYLQWHAHRQLLFCRERARQTGMAIGLYRDIAVGVARNSAETWAAQDYIVDDWSVGAPPDNWNPGGQNWGIPPAHPRLMAESGYADFRAVLRANMYAAGAVRIDHVLGLMRLFWIPPDAGAGDGAYVQYPLQDLIAMITLESWRQRCMVIGEDLGTVPEGLQEQLAAAGILSYRLLYFERDAEGQFKKPTDWPDLALATVTTHDLPTLPSYWKGIDIALKARLGIYTEADAPEKEGKQRARDRLSLLEALRSEGLLPGDDGNVPVEAVHRYLARTRSKLVMLQLEDMLDVVEQMNVPGTVDEHPNWRHKLPRTIDEIMTDSRVRQVLGAVAEERVGNTEETGKGPISRDITTIPTATYRLQLNKDMTFAQATELIPYLRAVGVSHIYASPYLKARPNSPHGYDITDHNSLNPEIGDWATFSAFCTKLRQEGLGQILDFIPNHMGIGHADNAYWLDVLEWGRGSAFAAFFDINWTPRQAALQGKVLLPLLGGQYGHVLERGELELKFDAASGSFSVWYFDHRFPLHPSTYPLILQRIQALDDFTRGFAAVRPPTEESAPRSAERAVADGLKQALAETAQRDASLSAELHAAAQAYNGSPGQPDSFRNLHDLLERQVYRLAFWRVAAEEINYRRFFDINELAGIRMERWDVFSATHRLIGRLVAEGKLQGLRLDHVDGLFDPATYLDRLQSFVQRHRDEHGAGGDRRQGAASPFYILVEKITARHERLRDSWPVAGTTGYECLNLVNGLFVSPNGERALDRAYRQFIDEPVDYETMLYTCKTHIIDTVLNSEIERLSGELDKLSEQHWTTRDYTQDRLRAALREVVAGFPVYRTYINKEGISSEDHRDIDWAVSQARKTYRGLDPEILDFVQAALTATLSDRHATYRRQDVLKFAMRFQQYTGPVMAKALEDTLFYRYNRLLSLNEVGGEPRQFGISDSAFHHLMQERAKLQPHALSTLATHDTKRGADMRARLNVLSEMPAEWNKRLRRWATLNRFRRQKSDRGSMPTRNDEYMIYQMLLGAWPVELMARTALSPDDVAAFRGRLCNAILKAIREAKQHTSWHNQNEPYEAACLAFLEKIIDVNQRSPFLDDFLPFQARIAKLGMLKSLSQLAVSLTIPGVPDIYQGGELWDLNMMDPDNRRPVDFQTRVDFLKQAEAVMTLPPSERRIRIGKWLGDWLDGRIKLVLTSAILNLRRREPELFLYGGYEPLAIGGEQATRLFGFVRRYEGKICVTLCGRFFAGATEDADELDAWRSIWAGCSASLPVKEASLLDIMTGAPRKIQDGNLQIDDILTDLPVAILFGQEGLGAA</sequence>
<name>A0ABU5E6Z9_9PROT</name>
<evidence type="ECO:0000256" key="10">
    <source>
        <dbReference type="RuleBase" id="RU361207"/>
    </source>
</evidence>
<dbReference type="Gene3D" id="3.20.20.80">
    <property type="entry name" value="Glycosidases"/>
    <property type="match status" value="5"/>
</dbReference>